<evidence type="ECO:0000313" key="3">
    <source>
        <dbReference type="EMBL" id="CAI5760739.1"/>
    </source>
</evidence>
<evidence type="ECO:0000313" key="4">
    <source>
        <dbReference type="Proteomes" id="UP001152885"/>
    </source>
</evidence>
<dbReference type="PROSITE" id="PS00626">
    <property type="entry name" value="RCC1_2"/>
    <property type="match status" value="1"/>
</dbReference>
<dbReference type="OrthoDB" id="61110at2759"/>
<evidence type="ECO:0000256" key="1">
    <source>
        <dbReference type="PROSITE-ProRule" id="PRU00235"/>
    </source>
</evidence>
<gene>
    <name evidence="3" type="ORF">CANVERA_P5247</name>
</gene>
<accession>A0A9W4U201</accession>
<evidence type="ECO:0000259" key="2">
    <source>
        <dbReference type="PROSITE" id="PS50181"/>
    </source>
</evidence>
<dbReference type="Gene3D" id="2.130.10.30">
    <property type="entry name" value="Regulator of chromosome condensation 1/beta-lactamase-inhibitor protein II"/>
    <property type="match status" value="2"/>
</dbReference>
<dbReference type="PROSITE" id="PS50012">
    <property type="entry name" value="RCC1_3"/>
    <property type="match status" value="2"/>
</dbReference>
<dbReference type="InterPro" id="IPR001810">
    <property type="entry name" value="F-box_dom"/>
</dbReference>
<reference evidence="3" key="1">
    <citation type="submission" date="2022-12" db="EMBL/GenBank/DDBJ databases">
        <authorList>
            <person name="Brejova B."/>
        </authorList>
    </citation>
    <scope>NUCLEOTIDE SEQUENCE</scope>
</reference>
<dbReference type="InterPro" id="IPR009091">
    <property type="entry name" value="RCC1/BLIP-II"/>
</dbReference>
<dbReference type="PANTHER" id="PTHR45982:SF3">
    <property type="entry name" value="F-BOX PROTEIN POF9"/>
    <property type="match status" value="1"/>
</dbReference>
<dbReference type="InterPro" id="IPR051553">
    <property type="entry name" value="Ran_GTPase-activating"/>
</dbReference>
<dbReference type="Pfam" id="PF13540">
    <property type="entry name" value="RCC1_2"/>
    <property type="match status" value="2"/>
</dbReference>
<dbReference type="EMBL" id="CANTUO010000007">
    <property type="protein sequence ID" value="CAI5760739.1"/>
    <property type="molecule type" value="Genomic_DNA"/>
</dbReference>
<feature type="domain" description="F-box" evidence="2">
    <location>
        <begin position="2"/>
        <end position="53"/>
    </location>
</feature>
<feature type="repeat" description="RCC1" evidence="1">
    <location>
        <begin position="449"/>
        <end position="521"/>
    </location>
</feature>
<dbReference type="PANTHER" id="PTHR45982">
    <property type="entry name" value="REGULATOR OF CHROMOSOME CONDENSATION"/>
    <property type="match status" value="1"/>
</dbReference>
<name>A0A9W4U201_9ASCO</name>
<dbReference type="GO" id="GO:0005085">
    <property type="term" value="F:guanyl-nucleotide exchange factor activity"/>
    <property type="evidence" value="ECO:0007669"/>
    <property type="project" value="TreeGrafter"/>
</dbReference>
<organism evidence="3 4">
    <name type="scientific">Candida verbasci</name>
    <dbReference type="NCBI Taxonomy" id="1227364"/>
    <lineage>
        <taxon>Eukaryota</taxon>
        <taxon>Fungi</taxon>
        <taxon>Dikarya</taxon>
        <taxon>Ascomycota</taxon>
        <taxon>Saccharomycotina</taxon>
        <taxon>Pichiomycetes</taxon>
        <taxon>Debaryomycetaceae</taxon>
        <taxon>Candida/Lodderomyces clade</taxon>
        <taxon>Candida</taxon>
    </lineage>
</organism>
<sequence length="535" mass="60844">MTLSLLDLGEDILLQLSTHLTPSQIFKLFTLNKQLYSIFSHSNSIYNLLYRKLFNTTYPITSTQNWKEIFYTRVSSQQVFTWGESNGGRLGYLSTSIPQESLIRNFGWYVHTPSHIPEFDNFIIIDILATGFNFIFLLDNGEIWYSGIARNGYRNISPGPKEKDYIGRIENDHVAARRNLGVIPMPLMSQRYQIPKDEENNDLKWRQKSKTVPSNNNFLSKFEIMGHPHVVSISCGREHLIALTDTNELYTWDSGNSNKIGIKLTFPSIDSSYTILKICAGWNSSAILVENVGLVIIYRREALTKEQFENHHFTTDAKYIILPNSKNNIVDLTVGNNYILYISKSDNSLCMFTFNPDNLSSETSITELRSSIKKLDKFNNWKTQFEKHIEFTKVSSNFNNFIIFTNHDQILFGHSEDVENIIVHDELQGRNIVSIEIGDYHYLALTSSGDIFSWGIESKCCGCLGLGSKEEVKQKVTDETIVIDEGNGLRVTKPLIVKKPGNGKWIGIAAGGWHSAGIFVPDEPKKEQESDKSEA</sequence>
<dbReference type="GO" id="GO:0005737">
    <property type="term" value="C:cytoplasm"/>
    <property type="evidence" value="ECO:0007669"/>
    <property type="project" value="TreeGrafter"/>
</dbReference>
<dbReference type="Proteomes" id="UP001152885">
    <property type="component" value="Unassembled WGS sequence"/>
</dbReference>
<proteinExistence type="predicted"/>
<dbReference type="SUPFAM" id="SSF50985">
    <property type="entry name" value="RCC1/BLIP-II"/>
    <property type="match status" value="1"/>
</dbReference>
<dbReference type="InterPro" id="IPR000408">
    <property type="entry name" value="Reg_chr_condens"/>
</dbReference>
<feature type="repeat" description="RCC1" evidence="1">
    <location>
        <begin position="77"/>
        <end position="140"/>
    </location>
</feature>
<comment type="caution">
    <text evidence="3">The sequence shown here is derived from an EMBL/GenBank/DDBJ whole genome shotgun (WGS) entry which is preliminary data.</text>
</comment>
<keyword evidence="4" id="KW-1185">Reference proteome</keyword>
<dbReference type="PROSITE" id="PS50181">
    <property type="entry name" value="FBOX"/>
    <property type="match status" value="1"/>
</dbReference>
<dbReference type="AlphaFoldDB" id="A0A9W4U201"/>
<protein>
    <recommendedName>
        <fullName evidence="2">F-box domain-containing protein</fullName>
    </recommendedName>
</protein>
<dbReference type="PRINTS" id="PR00633">
    <property type="entry name" value="RCCNDNSATION"/>
</dbReference>